<organism evidence="2 3">
    <name type="scientific">Pyxidicoccus fallax</name>
    <dbReference type="NCBI Taxonomy" id="394095"/>
    <lineage>
        <taxon>Bacteria</taxon>
        <taxon>Pseudomonadati</taxon>
        <taxon>Myxococcota</taxon>
        <taxon>Myxococcia</taxon>
        <taxon>Myxococcales</taxon>
        <taxon>Cystobacterineae</taxon>
        <taxon>Myxococcaceae</taxon>
        <taxon>Pyxidicoccus</taxon>
    </lineage>
</organism>
<reference evidence="2 3" key="1">
    <citation type="submission" date="2020-04" db="EMBL/GenBank/DDBJ databases">
        <title>Draft genome of Pyxidicoccus fallax type strain.</title>
        <authorList>
            <person name="Whitworth D.E."/>
        </authorList>
    </citation>
    <scope>NUCLEOTIDE SEQUENCE [LARGE SCALE GENOMIC DNA]</scope>
    <source>
        <strain evidence="2 3">DSM 14698</strain>
    </source>
</reference>
<evidence type="ECO:0008006" key="4">
    <source>
        <dbReference type="Google" id="ProtNLM"/>
    </source>
</evidence>
<sequence>MRLLPVLFLALGLALGPGCATTLSTQQTARPLAPGQVQVSGGLGVFLPLGNLVRVVDTGIDQGEEARDAIEEDRPYALGEEAQQRLLTAGVALMVAPPGVNPELMVRVGVVDRVDVGLRYSGISLRADAKVLLFHGGDADETGWVEVGQRSYDVALGLGAARHFFSSPVLDVLEVVELGDFSRYDVEVPLYVSADFGDVFKVYGAPKYVFSRTRLDERLVDYSRQGKPVSGFDASLPATVNSHFVGSTVGVALGYRYVHVFAELTGGYIFCNPTLFGIERELGSVTVFPSLGLAIRTGGPDRERGRPGARRGR</sequence>
<name>A0A848LWT7_9BACT</name>
<dbReference type="Proteomes" id="UP000518300">
    <property type="component" value="Unassembled WGS sequence"/>
</dbReference>
<evidence type="ECO:0000313" key="2">
    <source>
        <dbReference type="EMBL" id="NMO22099.1"/>
    </source>
</evidence>
<gene>
    <name evidence="2" type="ORF">HG543_45665</name>
</gene>
<protein>
    <recommendedName>
        <fullName evidence="4">Lipoprotein</fullName>
    </recommendedName>
</protein>
<feature type="chain" id="PRO_5032728902" description="Lipoprotein" evidence="1">
    <location>
        <begin position="21"/>
        <end position="313"/>
    </location>
</feature>
<comment type="caution">
    <text evidence="2">The sequence shown here is derived from an EMBL/GenBank/DDBJ whole genome shotgun (WGS) entry which is preliminary data.</text>
</comment>
<dbReference type="RefSeq" id="WP_169351260.1">
    <property type="nucleotide sequence ID" value="NZ_JABBJJ010000384.1"/>
</dbReference>
<evidence type="ECO:0000313" key="3">
    <source>
        <dbReference type="Proteomes" id="UP000518300"/>
    </source>
</evidence>
<evidence type="ECO:0000256" key="1">
    <source>
        <dbReference type="SAM" id="SignalP"/>
    </source>
</evidence>
<dbReference type="AlphaFoldDB" id="A0A848LWT7"/>
<proteinExistence type="predicted"/>
<dbReference type="EMBL" id="JABBJJ010000384">
    <property type="protein sequence ID" value="NMO22099.1"/>
    <property type="molecule type" value="Genomic_DNA"/>
</dbReference>
<accession>A0A848LWT7</accession>
<keyword evidence="3" id="KW-1185">Reference proteome</keyword>
<keyword evidence="1" id="KW-0732">Signal</keyword>
<feature type="signal peptide" evidence="1">
    <location>
        <begin position="1"/>
        <end position="20"/>
    </location>
</feature>